<dbReference type="Gene3D" id="1.10.10.1150">
    <property type="entry name" value="Coenzyme PQQ synthesis protein D (PqqD)"/>
    <property type="match status" value="1"/>
</dbReference>
<organism evidence="1 2">
    <name type="scientific">Sphingomonas qomolangmaensis</name>
    <dbReference type="NCBI Taxonomy" id="2918765"/>
    <lineage>
        <taxon>Bacteria</taxon>
        <taxon>Pseudomonadati</taxon>
        <taxon>Pseudomonadota</taxon>
        <taxon>Alphaproteobacteria</taxon>
        <taxon>Sphingomonadales</taxon>
        <taxon>Sphingomonadaceae</taxon>
        <taxon>Sphingomonas</taxon>
    </lineage>
</organism>
<dbReference type="RefSeq" id="WP_256506197.1">
    <property type="nucleotide sequence ID" value="NZ_CP101740.1"/>
</dbReference>
<dbReference type="Proteomes" id="UP001058533">
    <property type="component" value="Chromosome"/>
</dbReference>
<protein>
    <submittedName>
        <fullName evidence="1">PqqD family protein</fullName>
    </submittedName>
</protein>
<dbReference type="InterPro" id="IPR041881">
    <property type="entry name" value="PqqD_sf"/>
</dbReference>
<dbReference type="Pfam" id="PF05402">
    <property type="entry name" value="PqqD"/>
    <property type="match status" value="1"/>
</dbReference>
<gene>
    <name evidence="1" type="ORF">NMP03_14560</name>
</gene>
<keyword evidence="2" id="KW-1185">Reference proteome</keyword>
<evidence type="ECO:0000313" key="1">
    <source>
        <dbReference type="EMBL" id="UUL82378.1"/>
    </source>
</evidence>
<proteinExistence type="predicted"/>
<dbReference type="EMBL" id="CP101740">
    <property type="protein sequence ID" value="UUL82378.1"/>
    <property type="molecule type" value="Genomic_DNA"/>
</dbReference>
<reference evidence="1" key="1">
    <citation type="submission" date="2022-07" db="EMBL/GenBank/DDBJ databases">
        <title>Sphingomonas sp. nov., a novel bacterium isolated from the north slope of the Mount Everest.</title>
        <authorList>
            <person name="Cui X."/>
            <person name="Liu Y."/>
        </authorList>
    </citation>
    <scope>NUCLEOTIDE SEQUENCE</scope>
    <source>
        <strain evidence="1">S5-59</strain>
    </source>
</reference>
<evidence type="ECO:0000313" key="2">
    <source>
        <dbReference type="Proteomes" id="UP001058533"/>
    </source>
</evidence>
<sequence>MARARYVANKDVVTCELDSGQALLNLRTSQYVKFNETAGLVWQWVQDGLTVDQMADQMCTMFDAERNQCSADIALLLGQLKEAGLVELEAE</sequence>
<name>A0ABY5L5Z6_9SPHN</name>
<accession>A0ABY5L5Z6</accession>
<dbReference type="InterPro" id="IPR008792">
    <property type="entry name" value="PQQD"/>
</dbReference>